<reference evidence="10 11" key="1">
    <citation type="submission" date="2017-07" db="EMBL/GenBank/DDBJ databases">
        <title>Draft whole genome sequences of clinical Proprionibacteriaceae strains.</title>
        <authorList>
            <person name="Bernier A.-M."/>
            <person name="Bernard K."/>
            <person name="Domingo M.-C."/>
        </authorList>
    </citation>
    <scope>NUCLEOTIDE SEQUENCE [LARGE SCALE GENOMIC DNA]</scope>
    <source>
        <strain evidence="10 11">NML 150081</strain>
    </source>
</reference>
<dbReference type="EMBL" id="NMVJ01000001">
    <property type="protein sequence ID" value="OYN92304.1"/>
    <property type="molecule type" value="Genomic_DNA"/>
</dbReference>
<feature type="transmembrane region" description="Helical" evidence="9">
    <location>
        <begin position="392"/>
        <end position="411"/>
    </location>
</feature>
<feature type="transmembrane region" description="Helical" evidence="9">
    <location>
        <begin position="186"/>
        <end position="203"/>
    </location>
</feature>
<keyword evidence="6 9" id="KW-1133">Transmembrane helix</keyword>
<accession>A0A255ELD5</accession>
<keyword evidence="5 9" id="KW-0812">Transmembrane</keyword>
<evidence type="ECO:0000256" key="8">
    <source>
        <dbReference type="SAM" id="MobiDB-lite"/>
    </source>
</evidence>
<name>A0A255ELD5_9ACTN</name>
<feature type="region of interest" description="Disordered" evidence="8">
    <location>
        <begin position="415"/>
        <end position="453"/>
    </location>
</feature>
<evidence type="ECO:0000256" key="9">
    <source>
        <dbReference type="SAM" id="Phobius"/>
    </source>
</evidence>
<feature type="transmembrane region" description="Helical" evidence="9">
    <location>
        <begin position="80"/>
        <end position="98"/>
    </location>
</feature>
<keyword evidence="3" id="KW-0813">Transport</keyword>
<dbReference type="OrthoDB" id="9779092at2"/>
<evidence type="ECO:0000256" key="4">
    <source>
        <dbReference type="ARBA" id="ARBA00022475"/>
    </source>
</evidence>
<evidence type="ECO:0000256" key="6">
    <source>
        <dbReference type="ARBA" id="ARBA00022989"/>
    </source>
</evidence>
<evidence type="ECO:0000256" key="7">
    <source>
        <dbReference type="ARBA" id="ARBA00023136"/>
    </source>
</evidence>
<organism evidence="10 11">
    <name type="scientific">Parenemella sanctibonifatiensis</name>
    <dbReference type="NCBI Taxonomy" id="2016505"/>
    <lineage>
        <taxon>Bacteria</taxon>
        <taxon>Bacillati</taxon>
        <taxon>Actinomycetota</taxon>
        <taxon>Actinomycetes</taxon>
        <taxon>Propionibacteriales</taxon>
        <taxon>Propionibacteriaceae</taxon>
        <taxon>Parenemella</taxon>
    </lineage>
</organism>
<dbReference type="Pfam" id="PF00860">
    <property type="entry name" value="Xan_ur_permease"/>
    <property type="match status" value="1"/>
</dbReference>
<keyword evidence="4" id="KW-1003">Cell membrane</keyword>
<feature type="compositionally biased region" description="Polar residues" evidence="8">
    <location>
        <begin position="415"/>
        <end position="424"/>
    </location>
</feature>
<feature type="transmembrane region" description="Helical" evidence="9">
    <location>
        <begin position="137"/>
        <end position="155"/>
    </location>
</feature>
<comment type="caution">
    <text evidence="10">The sequence shown here is derived from an EMBL/GenBank/DDBJ whole genome shotgun (WGS) entry which is preliminary data.</text>
</comment>
<dbReference type="PANTHER" id="PTHR42810">
    <property type="entry name" value="PURINE PERMEASE C1399.01C-RELATED"/>
    <property type="match status" value="1"/>
</dbReference>
<dbReference type="PANTHER" id="PTHR42810:SF4">
    <property type="entry name" value="URIC ACID TRANSPORTER UACT"/>
    <property type="match status" value="1"/>
</dbReference>
<evidence type="ECO:0000313" key="10">
    <source>
        <dbReference type="EMBL" id="OYN92304.1"/>
    </source>
</evidence>
<feature type="transmembrane region" description="Helical" evidence="9">
    <location>
        <begin position="104"/>
        <end position="125"/>
    </location>
</feature>
<comment type="similarity">
    <text evidence="2">Belongs to the nucleobase:cation symporter-2 (NCS2) (TC 2.A.40) family.</text>
</comment>
<evidence type="ECO:0000256" key="2">
    <source>
        <dbReference type="ARBA" id="ARBA00008821"/>
    </source>
</evidence>
<dbReference type="GO" id="GO:0042907">
    <property type="term" value="F:xanthine transmembrane transporter activity"/>
    <property type="evidence" value="ECO:0007669"/>
    <property type="project" value="TreeGrafter"/>
</dbReference>
<dbReference type="Proteomes" id="UP000216300">
    <property type="component" value="Unassembled WGS sequence"/>
</dbReference>
<evidence type="ECO:0000256" key="1">
    <source>
        <dbReference type="ARBA" id="ARBA00004651"/>
    </source>
</evidence>
<evidence type="ECO:0000256" key="5">
    <source>
        <dbReference type="ARBA" id="ARBA00022692"/>
    </source>
</evidence>
<dbReference type="NCBIfam" id="TIGR00801">
    <property type="entry name" value="ncs2"/>
    <property type="match status" value="1"/>
</dbReference>
<proteinExistence type="inferred from homology"/>
<evidence type="ECO:0000313" key="11">
    <source>
        <dbReference type="Proteomes" id="UP000216300"/>
    </source>
</evidence>
<dbReference type="GO" id="GO:0005886">
    <property type="term" value="C:plasma membrane"/>
    <property type="evidence" value="ECO:0007669"/>
    <property type="project" value="UniProtKB-SubCell"/>
</dbReference>
<comment type="subcellular location">
    <subcellularLocation>
        <location evidence="1">Cell membrane</location>
        <topology evidence="1">Multi-pass membrane protein</topology>
    </subcellularLocation>
</comment>
<sequence length="453" mass="46692">MPLWKLHGNGRSVAPDSIVAPEERLAWPLTIGIGAQHVVAMFGATFLVPLLTGFPPSTTLLFSGVGTILFLLITKNKVPSYLGSSFAFITPIVAATASTGPSGALGGVLVVGVLLALIGLLVNVVGTRWISLLMPPVVMGAIVALIGFNLAPTAYQNFQQGPVTAVVTLLAVVLCTALFKGFLGRIAVLVGVAIGYVTAVVRGEVDFSAVGEAAWIGLPDFTTPTFHPELLPMFLPVILVLIAENVGHVTSVGLLTNRNLDHMVGRTLTADGVATALSAGFGGSPTTTYGENIGVMSATRVYSTAAYWVAGIFAILLSMSPKVGAVINSIPAGVLGGVTFILYGLIGIIGVRMWVDAGVDFAKPKNQFTAGVALVIGIADVTWASGGIELKGIALGTIGALGIYHLMNLLGKVTGTDSSGSDQPTPRVAPTTVPEPGEVTEPHYPPDPENPRA</sequence>
<feature type="transmembrane region" description="Helical" evidence="9">
    <location>
        <begin position="367"/>
        <end position="386"/>
    </location>
</feature>
<dbReference type="InterPro" id="IPR006042">
    <property type="entry name" value="Xan_ur_permease"/>
</dbReference>
<feature type="transmembrane region" description="Helical" evidence="9">
    <location>
        <begin position="301"/>
        <end position="320"/>
    </location>
</feature>
<protein>
    <submittedName>
        <fullName evidence="10">Nitrate reductase</fullName>
    </submittedName>
</protein>
<feature type="transmembrane region" description="Helical" evidence="9">
    <location>
        <begin position="54"/>
        <end position="73"/>
    </location>
</feature>
<feature type="transmembrane region" description="Helical" evidence="9">
    <location>
        <begin position="161"/>
        <end position="179"/>
    </location>
</feature>
<feature type="transmembrane region" description="Helical" evidence="9">
    <location>
        <begin position="332"/>
        <end position="355"/>
    </location>
</feature>
<keyword evidence="11" id="KW-1185">Reference proteome</keyword>
<dbReference type="RefSeq" id="WP_094452287.1">
    <property type="nucleotide sequence ID" value="NZ_NMVJ01000001.1"/>
</dbReference>
<evidence type="ECO:0000256" key="3">
    <source>
        <dbReference type="ARBA" id="ARBA00022448"/>
    </source>
</evidence>
<dbReference type="InterPro" id="IPR006043">
    <property type="entry name" value="NCS2"/>
</dbReference>
<dbReference type="AlphaFoldDB" id="A0A255ELD5"/>
<gene>
    <name evidence="10" type="ORF">CGZ91_02010</name>
</gene>
<feature type="compositionally biased region" description="Basic and acidic residues" evidence="8">
    <location>
        <begin position="440"/>
        <end position="453"/>
    </location>
</feature>
<feature type="transmembrane region" description="Helical" evidence="9">
    <location>
        <begin position="233"/>
        <end position="256"/>
    </location>
</feature>
<keyword evidence="7 9" id="KW-0472">Membrane</keyword>